<evidence type="ECO:0000256" key="1">
    <source>
        <dbReference type="SAM" id="Phobius"/>
    </source>
</evidence>
<keyword evidence="1" id="KW-0812">Transmembrane</keyword>
<name>A0A0W8E387_9ZZZZ</name>
<proteinExistence type="predicted"/>
<reference evidence="2" key="1">
    <citation type="journal article" date="2015" name="Proc. Natl. Acad. Sci. U.S.A.">
        <title>Networks of energetic and metabolic interactions define dynamics in microbial communities.</title>
        <authorList>
            <person name="Embree M."/>
            <person name="Liu J.K."/>
            <person name="Al-Bassam M.M."/>
            <person name="Zengler K."/>
        </authorList>
    </citation>
    <scope>NUCLEOTIDE SEQUENCE</scope>
</reference>
<comment type="caution">
    <text evidence="2">The sequence shown here is derived from an EMBL/GenBank/DDBJ whole genome shotgun (WGS) entry which is preliminary data.</text>
</comment>
<dbReference type="AlphaFoldDB" id="A0A0W8E387"/>
<accession>A0A0W8E387</accession>
<evidence type="ECO:0008006" key="3">
    <source>
        <dbReference type="Google" id="ProtNLM"/>
    </source>
</evidence>
<feature type="transmembrane region" description="Helical" evidence="1">
    <location>
        <begin position="259"/>
        <end position="277"/>
    </location>
</feature>
<organism evidence="2">
    <name type="scientific">hydrocarbon metagenome</name>
    <dbReference type="NCBI Taxonomy" id="938273"/>
    <lineage>
        <taxon>unclassified sequences</taxon>
        <taxon>metagenomes</taxon>
        <taxon>ecological metagenomes</taxon>
    </lineage>
</organism>
<keyword evidence="1" id="KW-0472">Membrane</keyword>
<protein>
    <recommendedName>
        <fullName evidence="3">S-layer domain</fullName>
    </recommendedName>
</protein>
<gene>
    <name evidence="2" type="ORF">ASZ90_019516</name>
</gene>
<keyword evidence="1" id="KW-1133">Transmembrane helix</keyword>
<dbReference type="EMBL" id="LNQE01001894">
    <property type="protein sequence ID" value="KUG03100.1"/>
    <property type="molecule type" value="Genomic_DNA"/>
</dbReference>
<evidence type="ECO:0000313" key="2">
    <source>
        <dbReference type="EMBL" id="KUG03100.1"/>
    </source>
</evidence>
<dbReference type="PANTHER" id="PTHR35902">
    <property type="entry name" value="S-LAYER DOMAIN-LIKE PROTEIN-RELATED"/>
    <property type="match status" value="1"/>
</dbReference>
<dbReference type="PANTHER" id="PTHR35902:SF3">
    <property type="entry name" value="NPCBM-ASSOCIATED, NEW3 DOMAIN OF ALPHA-GALACTOSIDASE"/>
    <property type="match status" value="1"/>
</dbReference>
<sequence length="297" mass="32446">MPQLEDKDIIVPGEDFMLLLSATNQGQLTARDIIISLEGLNSDGISLVSGSNRKYIDDLEAETGSEITYLIIAAPELAEGSYPLIIRADYYDQSGAVYSTEQELVLRVSSKLTSGDEEGSGSSLVEIAESKVQKLSRLEVGSIRFSGELKPGKLVNLHCTYYNTGQAMLTNLIIKIEGDFEITDETVFVGDMEQDSSAYYHGTFKPNEIGEITGRLVFSYQDQSGEPLMLAEPFTLNISGQTATSSADDSKQVDKGFDIWYIIFPIVIAGTAVGLNIQRKNRVDEGLPVDEDNSADQ</sequence>